<feature type="transmembrane region" description="Helical" evidence="1">
    <location>
        <begin position="110"/>
        <end position="131"/>
    </location>
</feature>
<protein>
    <submittedName>
        <fullName evidence="2">ABC-2 family transporter protein</fullName>
    </submittedName>
</protein>
<feature type="transmembrane region" description="Helical" evidence="1">
    <location>
        <begin position="21"/>
        <end position="42"/>
    </location>
</feature>
<reference evidence="2" key="1">
    <citation type="submission" date="2020-10" db="EMBL/GenBank/DDBJ databases">
        <authorList>
            <person name="Kadnikov V."/>
            <person name="Beletsky A.V."/>
            <person name="Mardanov A.V."/>
            <person name="Karnachuk O.V."/>
            <person name="Ravin N.V."/>
        </authorList>
    </citation>
    <scope>NUCLEOTIDE SEQUENCE</scope>
    <source>
        <strain evidence="2">Bu02</strain>
    </source>
</reference>
<dbReference type="AlphaFoldDB" id="A0AAT9LDZ2"/>
<dbReference type="EMBL" id="CP062796">
    <property type="protein sequence ID" value="QUL99259.1"/>
    <property type="molecule type" value="Genomic_DNA"/>
</dbReference>
<dbReference type="Pfam" id="PF06182">
    <property type="entry name" value="ABC2_membrane_6"/>
    <property type="match status" value="1"/>
</dbReference>
<dbReference type="KEGG" id="fcz:IMF26_04165"/>
<organism evidence="2">
    <name type="scientific">Candidatus Fermentithermobacillus carboniphilus</name>
    <dbReference type="NCBI Taxonomy" id="3085328"/>
    <lineage>
        <taxon>Bacteria</taxon>
        <taxon>Bacillati</taxon>
        <taxon>Bacillota</taxon>
        <taxon>Candidatus Fermentithermobacillia</taxon>
        <taxon>Candidatus Fermentithermobacillales</taxon>
        <taxon>Candidatus Fermentithermobacillaceae</taxon>
        <taxon>Candidatus Fermentithermobacillus</taxon>
    </lineage>
</organism>
<gene>
    <name evidence="2" type="ORF">IMF26_04165</name>
</gene>
<keyword evidence="1" id="KW-1133">Transmembrane helix</keyword>
<evidence type="ECO:0000256" key="1">
    <source>
        <dbReference type="SAM" id="Phobius"/>
    </source>
</evidence>
<dbReference type="PANTHER" id="PTHR36832:SF1">
    <property type="entry name" value="SLR1174 PROTEIN"/>
    <property type="match status" value="1"/>
</dbReference>
<dbReference type="PANTHER" id="PTHR36832">
    <property type="entry name" value="SLR1174 PROTEIN-RELATED"/>
    <property type="match status" value="1"/>
</dbReference>
<feature type="transmembrane region" description="Helical" evidence="1">
    <location>
        <begin position="171"/>
        <end position="190"/>
    </location>
</feature>
<dbReference type="InterPro" id="IPR010390">
    <property type="entry name" value="ABC-2_transporter-like"/>
</dbReference>
<keyword evidence="1" id="KW-0472">Membrane</keyword>
<feature type="transmembrane region" description="Helical" evidence="1">
    <location>
        <begin position="48"/>
        <end position="72"/>
    </location>
</feature>
<feature type="transmembrane region" description="Helical" evidence="1">
    <location>
        <begin position="137"/>
        <end position="159"/>
    </location>
</feature>
<accession>A0AAT9LDZ2</accession>
<sequence>MKYLAYTRSEFLRGFRYRANYWATLAGAFMLVVIQWSLWTAVYRDTGAIAGISLSTMISYTMMGRVVSGFLGEPVALRTAKRIWSGEIVHDLVKPVDLHFQLLFQNLGSALFSLVSTGLPLLTVLWLMGVLKVPGLPVLAVFVASVLMGYVTVFSTSFLSGVITFHTKSKVGIDSIYTVVELFSGLYFPLQFFPGWLRTIAEFLPFKSIHYVPLAIWSGIIAPGEVGSSLLSQLIWTALMVLASRILWSGAVKSLTIQGG</sequence>
<keyword evidence="1" id="KW-0812">Transmembrane</keyword>
<name>A0AAT9LDZ2_9FIRM</name>
<reference evidence="2" key="2">
    <citation type="journal article" date="2023" name="Biology">
        <title>Prokaryotic Life Associated with Coal-Fire Gas Vents Revealed by Metagenomics.</title>
        <authorList>
            <person name="Kadnikov V.V."/>
            <person name="Mardanov A.V."/>
            <person name="Beletsky A.V."/>
            <person name="Karnachuk O.V."/>
            <person name="Ravin N.V."/>
        </authorList>
    </citation>
    <scope>NUCLEOTIDE SEQUENCE</scope>
    <source>
        <strain evidence="2">Bu02</strain>
    </source>
</reference>
<evidence type="ECO:0000313" key="2">
    <source>
        <dbReference type="EMBL" id="QUL99259.1"/>
    </source>
</evidence>
<proteinExistence type="predicted"/>